<dbReference type="Pfam" id="PF00078">
    <property type="entry name" value="RVT_1"/>
    <property type="match status" value="1"/>
</dbReference>
<name>A0A2N9I7Z6_FAGSY</name>
<organism evidence="5">
    <name type="scientific">Fagus sylvatica</name>
    <name type="common">Beechnut</name>
    <dbReference type="NCBI Taxonomy" id="28930"/>
    <lineage>
        <taxon>Eukaryota</taxon>
        <taxon>Viridiplantae</taxon>
        <taxon>Streptophyta</taxon>
        <taxon>Embryophyta</taxon>
        <taxon>Tracheophyta</taxon>
        <taxon>Spermatophyta</taxon>
        <taxon>Magnoliopsida</taxon>
        <taxon>eudicotyledons</taxon>
        <taxon>Gunneridae</taxon>
        <taxon>Pentapetalae</taxon>
        <taxon>rosids</taxon>
        <taxon>fabids</taxon>
        <taxon>Fagales</taxon>
        <taxon>Fagaceae</taxon>
        <taxon>Fagus</taxon>
    </lineage>
</organism>
<feature type="region of interest" description="Disordered" evidence="1">
    <location>
        <begin position="215"/>
        <end position="234"/>
    </location>
</feature>
<dbReference type="InterPro" id="IPR000477">
    <property type="entry name" value="RT_dom"/>
</dbReference>
<sequence length="1277" mass="140741">MHGYLCWCILLGYLYVSALSLGSGKYRGRGTGSEGWLHDFAPAVSYGSERSITKHFKRSDFSFPYNNSVSCEDLKGVGSFNTTCLLNSNLYLNSDLYIYGTGNLEILPHVSIGCHVQGCIIVFNMSGNVNVGQYATVHAGSIVFSAANLTLEQNSSINTTSLGGSPPPQTSGTPVGYDGAGGGHGGRGASCLKNNLTSFWGGDVYAWSSLSEPSSYGSKGGGTSPEKPFGGNGGGRVKLIVKEILYLNGSLTAEGGDGGPKGGGGSGGSVFIHAVKLPLPAPPAPCATHPVMAIPTNRTVIYPSYLPHPSHLGLGTSKVDRLPALGGRRGSNGRNSNSSTSKETRKSRDRDSEPARLALRPQLRESWRRNYGHRVNSQAGRARVVEWVGVKDKRGPKTDELLKLVPNQTQISGPKPLVQDRVDLVTDQEPIEYRSDVDDPQEAFGEDDPVGQSQVNCDSQLDVQKSVEDEAAALAIKTTMLSRPCDIVEADGVSNTSSDVEELVPVDTSSLSLVRVDLAKEVLAPHWVEGDVREMGACLGQDLVDHPGSLDIEFGLRPAVNFLQVVAESEIEVEPQSPLVCTPLTEVLNAVNTAGGILLLWDKRVLERTDSKVGAFSVSCCWKSIIDGFEWVGTGLVFVSNGLIRGVFLATLMWSDSLVNAGAAIDPILLEAGGMSRGKSSFKFENMWLKVPDFVERVCGWWSSYSYDGTPNFVLAKKLKALKGDLKVWNKEVFGDVGIKRQQLEGEMAVKSELASVAHMEEVSWRQKSRVLWLKEGDNNTKFFHKMANSHRRYNYMEWVEVDGVIFEVEPEKRRKLVLEQNFGKDEVIQVVKDLQGDKALVHTYCKFERSLNASFIALIPKKQNASNICDFWLISLIESVYKLLAKVLANRLKGVLDSLISESQDAFVGGRKILDSVLIANECLDSRIKSRLPRVICKLDIENAYDHVNWSCLLYLLERMGFGIRWGRWIEAWGSVLSSFVPASHGSFEQDVTESGDGGAHLRSRAVALYPDGPYLLQGGYWVLVVKYGTALGGWCTNPIRGTYGCGLWKGIMSGWGVYSQHVEMVVGQGNRVRFWKDKWCGDTILMDRFPRLFTCSTHRDATIDNVLTSPDSRGAREWNVTFVRAFNDCEVAEVVEFFQLLNSNVVTNSGPDGWRWTLGKAGVFDSRSFYFALSDRPGERFPWESIWVVKAPPRVAFFIWTAAWGRILTCDNLMRRGFTMAGWRCMCCCDGETVDHLLMHCTTAYAIWSFVFKSFGILELLKRRVALQTSFLKYL</sequence>
<keyword evidence="2" id="KW-0732">Signal</keyword>
<dbReference type="PANTHER" id="PTHR31513:SF2">
    <property type="entry name" value="MRAZ"/>
    <property type="match status" value="1"/>
</dbReference>
<feature type="region of interest" description="Disordered" evidence="1">
    <location>
        <begin position="157"/>
        <end position="179"/>
    </location>
</feature>
<feature type="signal peptide" evidence="2">
    <location>
        <begin position="1"/>
        <end position="18"/>
    </location>
</feature>
<feature type="domain" description="Reverse transcriptase" evidence="3">
    <location>
        <begin position="861"/>
        <end position="979"/>
    </location>
</feature>
<evidence type="ECO:0000259" key="3">
    <source>
        <dbReference type="Pfam" id="PF00078"/>
    </source>
</evidence>
<feature type="region of interest" description="Disordered" evidence="1">
    <location>
        <begin position="312"/>
        <end position="361"/>
    </location>
</feature>
<dbReference type="InterPro" id="IPR026960">
    <property type="entry name" value="RVT-Znf"/>
</dbReference>
<accession>A0A2N9I7Z6</accession>
<feature type="compositionally biased region" description="Low complexity" evidence="1">
    <location>
        <begin position="159"/>
        <end position="177"/>
    </location>
</feature>
<proteinExistence type="predicted"/>
<protein>
    <recommendedName>
        <fullName evidence="6">Reverse transcriptase domain-containing protein</fullName>
    </recommendedName>
</protein>
<evidence type="ECO:0000259" key="4">
    <source>
        <dbReference type="Pfam" id="PF13966"/>
    </source>
</evidence>
<dbReference type="PANTHER" id="PTHR31513">
    <property type="entry name" value="EPHRIN TYPE-B RECEPTOR"/>
    <property type="match status" value="1"/>
</dbReference>
<dbReference type="AlphaFoldDB" id="A0A2N9I7Z6"/>
<feature type="domain" description="Reverse transcriptase zinc-binding" evidence="4">
    <location>
        <begin position="1166"/>
        <end position="1250"/>
    </location>
</feature>
<dbReference type="EMBL" id="OIVN01005029">
    <property type="protein sequence ID" value="SPD20538.1"/>
    <property type="molecule type" value="Genomic_DNA"/>
</dbReference>
<dbReference type="Pfam" id="PF13966">
    <property type="entry name" value="zf-RVT"/>
    <property type="match status" value="1"/>
</dbReference>
<evidence type="ECO:0000256" key="2">
    <source>
        <dbReference type="SAM" id="SignalP"/>
    </source>
</evidence>
<gene>
    <name evidence="5" type="ORF">FSB_LOCUS48420</name>
</gene>
<reference evidence="5" key="1">
    <citation type="submission" date="2018-02" db="EMBL/GenBank/DDBJ databases">
        <authorList>
            <person name="Cohen D.B."/>
            <person name="Kent A.D."/>
        </authorList>
    </citation>
    <scope>NUCLEOTIDE SEQUENCE</scope>
</reference>
<evidence type="ECO:0008006" key="6">
    <source>
        <dbReference type="Google" id="ProtNLM"/>
    </source>
</evidence>
<evidence type="ECO:0000256" key="1">
    <source>
        <dbReference type="SAM" id="MobiDB-lite"/>
    </source>
</evidence>
<evidence type="ECO:0000313" key="5">
    <source>
        <dbReference type="EMBL" id="SPD20538.1"/>
    </source>
</evidence>
<feature type="chain" id="PRO_5014828589" description="Reverse transcriptase domain-containing protein" evidence="2">
    <location>
        <begin position="19"/>
        <end position="1277"/>
    </location>
</feature>
<feature type="compositionally biased region" description="Basic and acidic residues" evidence="1">
    <location>
        <begin position="342"/>
        <end position="354"/>
    </location>
</feature>